<dbReference type="Gene3D" id="3.30.300.130">
    <property type="entry name" value="Fe-S cluster assembly (FSCA)"/>
    <property type="match status" value="1"/>
</dbReference>
<dbReference type="Proteomes" id="UP000031512">
    <property type="component" value="Chromosome 1"/>
</dbReference>
<feature type="domain" description="NIF system FeS cluster assembly NifU C-terminal" evidence="2">
    <location>
        <begin position="65"/>
        <end position="123"/>
    </location>
</feature>
<dbReference type="KEGG" id="beq:BEWA_034270"/>
<dbReference type="GO" id="GO:0005506">
    <property type="term" value="F:iron ion binding"/>
    <property type="evidence" value="ECO:0007669"/>
    <property type="project" value="InterPro"/>
</dbReference>
<comment type="similarity">
    <text evidence="1">Belongs to the NifU family.</text>
</comment>
<gene>
    <name evidence="3" type="ORF">BEWA_034270</name>
</gene>
<proteinExistence type="inferred from homology"/>
<dbReference type="RefSeq" id="XP_004830236.1">
    <property type="nucleotide sequence ID" value="XM_004830179.1"/>
</dbReference>
<dbReference type="GO" id="GO:0051536">
    <property type="term" value="F:iron-sulfur cluster binding"/>
    <property type="evidence" value="ECO:0007669"/>
    <property type="project" value="InterPro"/>
</dbReference>
<dbReference type="SUPFAM" id="SSF117916">
    <property type="entry name" value="Fe-S cluster assembly (FSCA) domain-like"/>
    <property type="match status" value="1"/>
</dbReference>
<dbReference type="PANTHER" id="PTHR11178:SF25">
    <property type="entry name" value="NIFU-LIKE PROTEIN 3, CHLOROPLASTIC"/>
    <property type="match status" value="1"/>
</dbReference>
<evidence type="ECO:0000313" key="4">
    <source>
        <dbReference type="Proteomes" id="UP000031512"/>
    </source>
</evidence>
<evidence type="ECO:0000259" key="2">
    <source>
        <dbReference type="Pfam" id="PF01106"/>
    </source>
</evidence>
<protein>
    <recommendedName>
        <fullName evidence="2">NIF system FeS cluster assembly NifU C-terminal domain-containing protein</fullName>
    </recommendedName>
</protein>
<dbReference type="InterPro" id="IPR034904">
    <property type="entry name" value="FSCA_dom_sf"/>
</dbReference>
<dbReference type="eggNOG" id="KOG2358">
    <property type="taxonomic scope" value="Eukaryota"/>
</dbReference>
<dbReference type="Pfam" id="PF01106">
    <property type="entry name" value="NifU"/>
    <property type="match status" value="1"/>
</dbReference>
<keyword evidence="4" id="KW-1185">Reference proteome</keyword>
<dbReference type="InterPro" id="IPR001075">
    <property type="entry name" value="NIF_FeS_clus_asmbl_NifU_C"/>
</dbReference>
<dbReference type="GO" id="GO:0016226">
    <property type="term" value="P:iron-sulfur cluster assembly"/>
    <property type="evidence" value="ECO:0007669"/>
    <property type="project" value="InterPro"/>
</dbReference>
<sequence>MYYIVFLIFLLKITSISYSWRLQARYQLSPLRSRFSAKITPSATSADHTHSPEPEELLDLNEKNVENVLDIIRPQLALDGGGVKLERIVDNHVYVKFTGACVGCPYRSVTVKGGIESTLVRFLKSPNDNPIKVELVQDDD</sequence>
<evidence type="ECO:0000256" key="1">
    <source>
        <dbReference type="ARBA" id="ARBA00006420"/>
    </source>
</evidence>
<dbReference type="GO" id="GO:0005739">
    <property type="term" value="C:mitochondrion"/>
    <property type="evidence" value="ECO:0007669"/>
    <property type="project" value="TreeGrafter"/>
</dbReference>
<evidence type="ECO:0000313" key="3">
    <source>
        <dbReference type="EMBL" id="AFZ80570.1"/>
    </source>
</evidence>
<organism evidence="3 4">
    <name type="scientific">Theileria equi strain WA</name>
    <dbReference type="NCBI Taxonomy" id="1537102"/>
    <lineage>
        <taxon>Eukaryota</taxon>
        <taxon>Sar</taxon>
        <taxon>Alveolata</taxon>
        <taxon>Apicomplexa</taxon>
        <taxon>Aconoidasida</taxon>
        <taxon>Piroplasmida</taxon>
        <taxon>Theileriidae</taxon>
        <taxon>Theileria</taxon>
    </lineage>
</organism>
<dbReference type="OrthoDB" id="360103at2759"/>
<dbReference type="PANTHER" id="PTHR11178">
    <property type="entry name" value="IRON-SULFUR CLUSTER SCAFFOLD PROTEIN NFU-RELATED"/>
    <property type="match status" value="1"/>
</dbReference>
<name>L0AYC6_THEEQ</name>
<dbReference type="GeneID" id="15805957"/>
<accession>L0AYC6</accession>
<dbReference type="EMBL" id="CP001669">
    <property type="protein sequence ID" value="AFZ80570.1"/>
    <property type="molecule type" value="Genomic_DNA"/>
</dbReference>
<dbReference type="STRING" id="1537102.L0AYC6"/>
<dbReference type="VEuPathDB" id="PiroplasmaDB:BEWA_034270"/>
<reference evidence="3 4" key="1">
    <citation type="journal article" date="2012" name="BMC Genomics">
        <title>Comparative genomic analysis and phylogenetic position of Theileria equi.</title>
        <authorList>
            <person name="Kappmeyer L.S."/>
            <person name="Thiagarajan M."/>
            <person name="Herndon D.R."/>
            <person name="Ramsay J.D."/>
            <person name="Caler E."/>
            <person name="Djikeng A."/>
            <person name="Gillespie J.J."/>
            <person name="Lau A.O."/>
            <person name="Roalson E.H."/>
            <person name="Silva J.C."/>
            <person name="Silva M.G."/>
            <person name="Suarez C.E."/>
            <person name="Ueti M.W."/>
            <person name="Nene V.M."/>
            <person name="Mealey R.H."/>
            <person name="Knowles D.P."/>
            <person name="Brayton K.A."/>
        </authorList>
    </citation>
    <scope>NUCLEOTIDE SEQUENCE [LARGE SCALE GENOMIC DNA]</scope>
    <source>
        <strain evidence="3 4">WA</strain>
    </source>
</reference>
<dbReference type="AlphaFoldDB" id="L0AYC6"/>